<keyword evidence="1" id="KW-1133">Transmembrane helix</keyword>
<accession>A0ABX7DW42</accession>
<feature type="transmembrane region" description="Helical" evidence="1">
    <location>
        <begin position="96"/>
        <end position="114"/>
    </location>
</feature>
<proteinExistence type="predicted"/>
<reference evidence="2 3" key="1">
    <citation type="submission" date="2020-11" db="EMBL/GenBank/DDBJ databases">
        <title>Taxonomic evaluation of the Bacillus sporothermodurans group of bacteria based on whole genome sequences.</title>
        <authorList>
            <person name="Fiedler G."/>
            <person name="Herbstmann A.-D."/>
            <person name="Doll E."/>
            <person name="Wenning M."/>
            <person name="Brinks E."/>
            <person name="Kabisch J."/>
            <person name="Breitenwieser F."/>
            <person name="Lappann M."/>
            <person name="Boehnlein C."/>
            <person name="Franz C."/>
        </authorList>
    </citation>
    <scope>NUCLEOTIDE SEQUENCE [LARGE SCALE GENOMIC DNA]</scope>
    <source>
        <strain evidence="2 3">JCM 19841</strain>
    </source>
</reference>
<evidence type="ECO:0000256" key="1">
    <source>
        <dbReference type="SAM" id="Phobius"/>
    </source>
</evidence>
<evidence type="ECO:0008006" key="4">
    <source>
        <dbReference type="Google" id="ProtNLM"/>
    </source>
</evidence>
<keyword evidence="3" id="KW-1185">Reference proteome</keyword>
<evidence type="ECO:0000313" key="2">
    <source>
        <dbReference type="EMBL" id="QQZ07719.1"/>
    </source>
</evidence>
<feature type="transmembrane region" description="Helical" evidence="1">
    <location>
        <begin position="31"/>
        <end position="50"/>
    </location>
</feature>
<sequence length="156" mass="18911">MKSRNCSKTLLLMMILPWFSVPMLGKDAFKRYLPSCIFISFVVLIVNSIAKKRRWWRWYEVLSPKVTWVFPFTWGPFLVGSFWILKWTYGNFFRYMLLNLIVDGAFTYGLMYYLQKFKIFSLVRMKKFQLMYVFMVDALLLYGFQFLKEKGFVKRV</sequence>
<dbReference type="Proteomes" id="UP000595691">
    <property type="component" value="Chromosome"/>
</dbReference>
<keyword evidence="1" id="KW-0812">Transmembrane</keyword>
<name>A0ABX7DW42_9BACI</name>
<keyword evidence="1" id="KW-0472">Membrane</keyword>
<organism evidence="2 3">
    <name type="scientific">Heyndrickxia vini</name>
    <dbReference type="NCBI Taxonomy" id="1476025"/>
    <lineage>
        <taxon>Bacteria</taxon>
        <taxon>Bacillati</taxon>
        <taxon>Bacillota</taxon>
        <taxon>Bacilli</taxon>
        <taxon>Bacillales</taxon>
        <taxon>Bacillaceae</taxon>
        <taxon>Heyndrickxia</taxon>
    </lineage>
</organism>
<dbReference type="RefSeq" id="WP_202776553.1">
    <property type="nucleotide sequence ID" value="NZ_CP065425.1"/>
</dbReference>
<feature type="transmembrane region" description="Helical" evidence="1">
    <location>
        <begin position="62"/>
        <end position="84"/>
    </location>
</feature>
<feature type="transmembrane region" description="Helical" evidence="1">
    <location>
        <begin position="130"/>
        <end position="147"/>
    </location>
</feature>
<evidence type="ECO:0000313" key="3">
    <source>
        <dbReference type="Proteomes" id="UP000595691"/>
    </source>
</evidence>
<dbReference type="EMBL" id="CP065425">
    <property type="protein sequence ID" value="QQZ07719.1"/>
    <property type="molecule type" value="Genomic_DNA"/>
</dbReference>
<gene>
    <name evidence="2" type="ORF">I5776_11495</name>
</gene>
<protein>
    <recommendedName>
        <fullName evidence="4">ATP synthase F0 subunit 6</fullName>
    </recommendedName>
</protein>